<protein>
    <submittedName>
        <fullName evidence="2">Uncharacterized protein</fullName>
    </submittedName>
</protein>
<keyword evidence="2" id="KW-0614">Plasmid</keyword>
<geneLocation type="plasmid" evidence="3">
    <name>Plasmid2 dna</name>
</geneLocation>
<evidence type="ECO:0000256" key="1">
    <source>
        <dbReference type="SAM" id="Phobius"/>
    </source>
</evidence>
<dbReference type="EMBL" id="AP018176">
    <property type="protein sequence ID" value="BAY20086.1"/>
    <property type="molecule type" value="Genomic_DNA"/>
</dbReference>
<feature type="transmembrane region" description="Helical" evidence="1">
    <location>
        <begin position="20"/>
        <end position="50"/>
    </location>
</feature>
<keyword evidence="1" id="KW-0472">Membrane</keyword>
<dbReference type="OrthoDB" id="490016at2"/>
<proteinExistence type="predicted"/>
<sequence length="141" mass="16101">MDYLSQTHQELAKYQESRLIFNFSAAVFYFKLAVVGLSLMFGASLVAVAWKGQMSSRIYFCLKTPTQELLCEDANHRPYRMSAGQWQEWGMEGRPKTVVKKNALKASNPYKPLWTGGAFLSFTIAARILRNLSSQYIEKKC</sequence>
<keyword evidence="1" id="KW-0812">Transmembrane</keyword>
<evidence type="ECO:0000313" key="3">
    <source>
        <dbReference type="Proteomes" id="UP000218287"/>
    </source>
</evidence>
<dbReference type="Proteomes" id="UP000218287">
    <property type="component" value="Plasmid Plasmid2 dna"/>
</dbReference>
<name>A0A1Z4GS01_9CYAN</name>
<dbReference type="AlphaFoldDB" id="A0A1Z4GS01"/>
<evidence type="ECO:0000313" key="2">
    <source>
        <dbReference type="EMBL" id="BAY20086.1"/>
    </source>
</evidence>
<keyword evidence="3" id="KW-1185">Reference proteome</keyword>
<accession>A0A1Z4GS01</accession>
<reference evidence="2 3" key="1">
    <citation type="submission" date="2017-06" db="EMBL/GenBank/DDBJ databases">
        <title>Genome sequencing of cyanobaciteial culture collection at National Institute for Environmental Studies (NIES).</title>
        <authorList>
            <person name="Hirose Y."/>
            <person name="Shimura Y."/>
            <person name="Fujisawa T."/>
            <person name="Nakamura Y."/>
            <person name="Kawachi M."/>
        </authorList>
    </citation>
    <scope>NUCLEOTIDE SEQUENCE [LARGE SCALE GENOMIC DNA]</scope>
    <source>
        <strain evidence="2 3">NIES-21</strain>
        <plasmid evidence="3">Plasmid2 dna</plasmid>
    </source>
</reference>
<keyword evidence="1" id="KW-1133">Transmembrane helix</keyword>
<organism evidence="2 3">
    <name type="scientific">Anabaenopsis circularis NIES-21</name>
    <dbReference type="NCBI Taxonomy" id="1085406"/>
    <lineage>
        <taxon>Bacteria</taxon>
        <taxon>Bacillati</taxon>
        <taxon>Cyanobacteriota</taxon>
        <taxon>Cyanophyceae</taxon>
        <taxon>Nostocales</taxon>
        <taxon>Nodulariaceae</taxon>
        <taxon>Anabaenopsis</taxon>
    </lineage>
</organism>
<gene>
    <name evidence="2" type="ORF">NIES21_59560</name>
</gene>